<keyword evidence="3" id="KW-1185">Reference proteome</keyword>
<protein>
    <submittedName>
        <fullName evidence="2">Uncharacterized protein</fullName>
    </submittedName>
</protein>
<organism evidence="2 3">
    <name type="scientific">Solanum tuberosum</name>
    <name type="common">Potato</name>
    <dbReference type="NCBI Taxonomy" id="4113"/>
    <lineage>
        <taxon>Eukaryota</taxon>
        <taxon>Viridiplantae</taxon>
        <taxon>Streptophyta</taxon>
        <taxon>Embryophyta</taxon>
        <taxon>Tracheophyta</taxon>
        <taxon>Spermatophyta</taxon>
        <taxon>Magnoliopsida</taxon>
        <taxon>eudicotyledons</taxon>
        <taxon>Gunneridae</taxon>
        <taxon>Pentapetalae</taxon>
        <taxon>asterids</taxon>
        <taxon>lamiids</taxon>
        <taxon>Solanales</taxon>
        <taxon>Solanaceae</taxon>
        <taxon>Solanoideae</taxon>
        <taxon>Solaneae</taxon>
        <taxon>Solanum</taxon>
    </lineage>
</organism>
<dbReference type="Proteomes" id="UP000826656">
    <property type="component" value="Unassembled WGS sequence"/>
</dbReference>
<feature type="region of interest" description="Disordered" evidence="1">
    <location>
        <begin position="36"/>
        <end position="191"/>
    </location>
</feature>
<evidence type="ECO:0000256" key="1">
    <source>
        <dbReference type="SAM" id="MobiDB-lite"/>
    </source>
</evidence>
<evidence type="ECO:0000313" key="2">
    <source>
        <dbReference type="EMBL" id="KAH0771710.1"/>
    </source>
</evidence>
<dbReference type="EMBL" id="JAIVGD010000011">
    <property type="protein sequence ID" value="KAH0771710.1"/>
    <property type="molecule type" value="Genomic_DNA"/>
</dbReference>
<feature type="region of interest" description="Disordered" evidence="1">
    <location>
        <begin position="1"/>
        <end position="21"/>
    </location>
</feature>
<reference evidence="2 3" key="1">
    <citation type="journal article" date="2021" name="bioRxiv">
        <title>Chromosome-scale and haplotype-resolved genome assembly of a tetraploid potato cultivar.</title>
        <authorList>
            <person name="Sun H."/>
            <person name="Jiao W.-B."/>
            <person name="Krause K."/>
            <person name="Campoy J.A."/>
            <person name="Goel M."/>
            <person name="Folz-Donahue K."/>
            <person name="Kukat C."/>
            <person name="Huettel B."/>
            <person name="Schneeberger K."/>
        </authorList>
    </citation>
    <scope>NUCLEOTIDE SEQUENCE [LARGE SCALE GENOMIC DNA]</scope>
    <source>
        <strain evidence="2">SolTubOtavaFocal</strain>
        <tissue evidence="2">Leaves</tissue>
    </source>
</reference>
<sequence>MKLWEGNEIERGQGLEDTRNGEVLKKANEVEGTKQIIHERGASSANRRGLLGGTIGEEDDQEEKNTKNNTTNTCMPPMREGHEGQCIEEEKERWSTRNNNPPPIGATEKGEEEIEKSSSSNNPIISQQKGDTEKKQYRRQEVQEDDSMEANIESIGRSGDLSPNQIERLKGKNRRGAKLNQPSKINTRSRKGLVKSQNAFERVIDLHRRHHYSYKAILEPFQNPSEIERYKGKLGLQYARANCSSKIWIFWDENWEEEGMTDNIQQLTINFKLRGTQDIFVMTAIYARCNALERLEL</sequence>
<name>A0ABQ7VTV5_SOLTU</name>
<feature type="compositionally biased region" description="Low complexity" evidence="1">
    <location>
        <begin position="117"/>
        <end position="126"/>
    </location>
</feature>
<feature type="compositionally biased region" description="Basic and acidic residues" evidence="1">
    <location>
        <begin position="79"/>
        <end position="95"/>
    </location>
</feature>
<accession>A0ABQ7VTV5</accession>
<evidence type="ECO:0000313" key="3">
    <source>
        <dbReference type="Proteomes" id="UP000826656"/>
    </source>
</evidence>
<gene>
    <name evidence="2" type="ORF">KY290_015691</name>
</gene>
<proteinExistence type="predicted"/>
<feature type="compositionally biased region" description="Basic and acidic residues" evidence="1">
    <location>
        <begin position="130"/>
        <end position="142"/>
    </location>
</feature>
<feature type="compositionally biased region" description="Basic and acidic residues" evidence="1">
    <location>
        <begin position="8"/>
        <end position="21"/>
    </location>
</feature>
<comment type="caution">
    <text evidence="2">The sequence shown here is derived from an EMBL/GenBank/DDBJ whole genome shotgun (WGS) entry which is preliminary data.</text>
</comment>